<protein>
    <submittedName>
        <fullName evidence="1">Uncharacterized protein</fullName>
    </submittedName>
</protein>
<name>A0A1D6KEY3_MAIZE</name>
<dbReference type="EMBL" id="CM007647">
    <property type="protein sequence ID" value="ONM01699.1"/>
    <property type="molecule type" value="Genomic_DNA"/>
</dbReference>
<reference evidence="1" key="1">
    <citation type="submission" date="2015-12" db="EMBL/GenBank/DDBJ databases">
        <title>Update maize B73 reference genome by single molecule sequencing technologies.</title>
        <authorList>
            <consortium name="Maize Genome Sequencing Project"/>
            <person name="Ware D."/>
        </authorList>
    </citation>
    <scope>NUCLEOTIDE SEQUENCE [LARGE SCALE GENOMIC DNA]</scope>
    <source>
        <tissue evidence="1">Seedling</tissue>
    </source>
</reference>
<proteinExistence type="predicted"/>
<gene>
    <name evidence="1" type="ORF">ZEAMMB73_Zm00001d030902</name>
</gene>
<evidence type="ECO:0000313" key="1">
    <source>
        <dbReference type="EMBL" id="ONM01699.1"/>
    </source>
</evidence>
<dbReference type="AlphaFoldDB" id="A0A1D6KEY3"/>
<organism evidence="1">
    <name type="scientific">Zea mays</name>
    <name type="common">Maize</name>
    <dbReference type="NCBI Taxonomy" id="4577"/>
    <lineage>
        <taxon>Eukaryota</taxon>
        <taxon>Viridiplantae</taxon>
        <taxon>Streptophyta</taxon>
        <taxon>Embryophyta</taxon>
        <taxon>Tracheophyta</taxon>
        <taxon>Spermatophyta</taxon>
        <taxon>Magnoliopsida</taxon>
        <taxon>Liliopsida</taxon>
        <taxon>Poales</taxon>
        <taxon>Poaceae</taxon>
        <taxon>PACMAD clade</taxon>
        <taxon>Panicoideae</taxon>
        <taxon>Andropogonodae</taxon>
        <taxon>Andropogoneae</taxon>
        <taxon>Tripsacinae</taxon>
        <taxon>Zea</taxon>
    </lineage>
</organism>
<sequence length="124" mass="13513">MDFLFTIAGFLTIISFGGGHERREESFEVDLDLTLNELGDGEDTQGSEEKEKELHALKCLAVESEQGTDGCDRAVGSLGLRLRAIRGDVQGVSTPQAEELVCKVRTAVQADFVAHCHRPTLVHS</sequence>
<dbReference type="InParanoid" id="A0A1D6KEY3"/>
<accession>A0A1D6KEY3</accession>